<name>A0A9W8PML3_9HYPO</name>
<dbReference type="EMBL" id="JAPDHF010000010">
    <property type="protein sequence ID" value="KAJ4011802.1"/>
    <property type="molecule type" value="Genomic_DNA"/>
</dbReference>
<evidence type="ECO:0000313" key="1">
    <source>
        <dbReference type="EMBL" id="KAJ4011802.1"/>
    </source>
</evidence>
<sequence>MFTFLTPALVFRPLEVGDMTGLDPSIKEPDTSTDPVQETIDPVQETVDLCSELDSCCVITGSPLTIVTLIVPFNWDGSDEDLEYTKSLAPALSAIIDNPNGEEPLEHLKTLFKHQGSTYQPWNAICINRDLQQLWTSGLCALKWLNAVALQEDPSKSRIRLQFHWLYPNDSIPMPDVTLQDDKETRDDIYSSEDFYISARDHESGRQIESGDICTIIRFTEDMDKCKQMFDIQWAISNAACESGFTAEVDLDEEVEWDLDVEEFPGQDDEWEMTDGSECS</sequence>
<keyword evidence="2" id="KW-1185">Reference proteome</keyword>
<comment type="caution">
    <text evidence="1">The sequence shown here is derived from an EMBL/GenBank/DDBJ whole genome shotgun (WGS) entry which is preliminary data.</text>
</comment>
<organism evidence="1 2">
    <name type="scientific">Fusarium irregulare</name>
    <dbReference type="NCBI Taxonomy" id="2494466"/>
    <lineage>
        <taxon>Eukaryota</taxon>
        <taxon>Fungi</taxon>
        <taxon>Dikarya</taxon>
        <taxon>Ascomycota</taxon>
        <taxon>Pezizomycotina</taxon>
        <taxon>Sordariomycetes</taxon>
        <taxon>Hypocreomycetidae</taxon>
        <taxon>Hypocreales</taxon>
        <taxon>Nectriaceae</taxon>
        <taxon>Fusarium</taxon>
        <taxon>Fusarium incarnatum-equiseti species complex</taxon>
    </lineage>
</organism>
<evidence type="ECO:0000313" key="2">
    <source>
        <dbReference type="Proteomes" id="UP001152130"/>
    </source>
</evidence>
<accession>A0A9W8PML3</accession>
<evidence type="ECO:0008006" key="3">
    <source>
        <dbReference type="Google" id="ProtNLM"/>
    </source>
</evidence>
<proteinExistence type="predicted"/>
<protein>
    <recommendedName>
        <fullName evidence="3">HNH nuclease domain-containing protein</fullName>
    </recommendedName>
</protein>
<dbReference type="OrthoDB" id="5416097at2759"/>
<gene>
    <name evidence="1" type="ORF">NW766_007102</name>
</gene>
<dbReference type="Proteomes" id="UP001152130">
    <property type="component" value="Unassembled WGS sequence"/>
</dbReference>
<reference evidence="1" key="1">
    <citation type="submission" date="2022-10" db="EMBL/GenBank/DDBJ databases">
        <title>Fusarium specimens isolated from Avocado Roots.</title>
        <authorList>
            <person name="Stajich J."/>
            <person name="Roper C."/>
            <person name="Heimlech-Rivalta G."/>
        </authorList>
    </citation>
    <scope>NUCLEOTIDE SEQUENCE</scope>
    <source>
        <strain evidence="1">CF00143</strain>
    </source>
</reference>
<dbReference type="AlphaFoldDB" id="A0A9W8PML3"/>